<dbReference type="KEGG" id="cpau:EHF44_24700"/>
<dbReference type="InterPro" id="IPR011706">
    <property type="entry name" value="Cu-oxidase_C"/>
</dbReference>
<organism evidence="8 9">
    <name type="scientific">Cupriavidus pauculus</name>
    <dbReference type="NCBI Taxonomy" id="82633"/>
    <lineage>
        <taxon>Bacteria</taxon>
        <taxon>Pseudomonadati</taxon>
        <taxon>Pseudomonadota</taxon>
        <taxon>Betaproteobacteria</taxon>
        <taxon>Burkholderiales</taxon>
        <taxon>Burkholderiaceae</taxon>
        <taxon>Cupriavidus</taxon>
    </lineage>
</organism>
<dbReference type="CDD" id="cd13848">
    <property type="entry name" value="CuRO_1_CopA"/>
    <property type="match status" value="1"/>
</dbReference>
<evidence type="ECO:0000259" key="7">
    <source>
        <dbReference type="Pfam" id="PF07732"/>
    </source>
</evidence>
<dbReference type="PANTHER" id="PTHR11709:SF394">
    <property type="entry name" value="FI03373P-RELATED"/>
    <property type="match status" value="1"/>
</dbReference>
<dbReference type="InterPro" id="IPR034284">
    <property type="entry name" value="CuRO_1_CopA"/>
</dbReference>
<feature type="domain" description="Plastocyanin-like" evidence="6">
    <location>
        <begin position="490"/>
        <end position="605"/>
    </location>
</feature>
<evidence type="ECO:0000259" key="6">
    <source>
        <dbReference type="Pfam" id="PF07731"/>
    </source>
</evidence>
<dbReference type="Pfam" id="PF00394">
    <property type="entry name" value="Cu-oxidase"/>
    <property type="match status" value="1"/>
</dbReference>
<feature type="domain" description="Plastocyanin-like" evidence="5">
    <location>
        <begin position="189"/>
        <end position="350"/>
    </location>
</feature>
<proteinExistence type="predicted"/>
<dbReference type="NCBIfam" id="TIGR01480">
    <property type="entry name" value="copper_res_A"/>
    <property type="match status" value="1"/>
</dbReference>
<evidence type="ECO:0000256" key="2">
    <source>
        <dbReference type="ARBA" id="ARBA00022723"/>
    </source>
</evidence>
<dbReference type="GO" id="GO:0042597">
    <property type="term" value="C:periplasmic space"/>
    <property type="evidence" value="ECO:0007669"/>
    <property type="project" value="UniProtKB-SubCell"/>
</dbReference>
<reference evidence="9" key="1">
    <citation type="submission" date="2018-11" db="EMBL/GenBank/DDBJ databases">
        <title>FDA dAtabase for Regulatory Grade micrObial Sequences (FDA-ARGOS): Supporting development and validation of Infectious Disease Dx tests.</title>
        <authorList>
            <person name="Goldberg B."/>
            <person name="Campos J."/>
            <person name="Tallon L."/>
            <person name="Sadzewicz L."/>
            <person name="Zhao X."/>
            <person name="Vavikolanu K."/>
            <person name="Mehta A."/>
            <person name="Aluvathingal J."/>
            <person name="Nadendla S."/>
            <person name="Geyer C."/>
            <person name="Nandy P."/>
            <person name="Yan Y."/>
            <person name="Sichtig H."/>
        </authorList>
    </citation>
    <scope>NUCLEOTIDE SEQUENCE [LARGE SCALE GENOMIC DNA]</scope>
    <source>
        <strain evidence="9">FDAARGOS_614</strain>
    </source>
</reference>
<comment type="subcellular location">
    <subcellularLocation>
        <location evidence="1">Periplasm</location>
    </subcellularLocation>
</comment>
<dbReference type="OrthoDB" id="9757546at2"/>
<dbReference type="InterPro" id="IPR006311">
    <property type="entry name" value="TAT_signal"/>
</dbReference>
<dbReference type="PROSITE" id="PS00079">
    <property type="entry name" value="MULTICOPPER_OXIDASE1"/>
    <property type="match status" value="1"/>
</dbReference>
<dbReference type="CDD" id="cd13896">
    <property type="entry name" value="CuRO_3_CopA"/>
    <property type="match status" value="1"/>
</dbReference>
<sequence>MRRDGSPRLVLPNLPRRRFVQGLAAGGVLAGMAGLVLPARAGAPGQPATAALGSAPVLRGTEFDLEIGETLVNYTGTPRLATTVNGMLPGPTLRWRQGDTVTVRVTNRLREPTSIHWHGIILPFEMDGVPGISFAGIPPGQTFTYRFKVQQAGSYWYHSHSGFQEMTGVYGGLVIDPATGTDGPAADRDYTVLLSDWTDEDPMRILSKLKTQSDYYNYNQPTVVDFFRDVSADGLRSALARRQMWNQMRMSPTDLADLSGATLTYLTNGTTPAGNWTGLFTPGDKVRLRFINGAGNTFYDVRIPGLKLRVFQVDGQNIDPVTVDEFRFGPGETCDVLVEPRDDAYTIFSQSMDRSGFARGTLAVRPGLAAPVPALDPVEWLGMTDMMGSMGGAAGAGGMAMHGMDHAGHGAHADHGAHAAHDAAAPASLKVPSTVARHARTEYGASTDMRVDMARTNLDDPGVGLRHTGRRALTLADQHTIGGPLDPRGPGREVELHLTGNMERYSWSFDGVEFGKSTPVHFRHGERLRVILHNDTMMTHPMHLHGMWSELEAPDGRFMARRHTIGVQPAQRISFLVTADALGRWAWHCHLMLHMDAGMFREVVVA</sequence>
<evidence type="ECO:0000256" key="4">
    <source>
        <dbReference type="ARBA" id="ARBA00023008"/>
    </source>
</evidence>
<evidence type="ECO:0000259" key="5">
    <source>
        <dbReference type="Pfam" id="PF00394"/>
    </source>
</evidence>
<dbReference type="Proteomes" id="UP000270411">
    <property type="component" value="Chromosome 2"/>
</dbReference>
<evidence type="ECO:0000256" key="1">
    <source>
        <dbReference type="ARBA" id="ARBA00004418"/>
    </source>
</evidence>
<dbReference type="InterPro" id="IPR002355">
    <property type="entry name" value="Cu_oxidase_Cu_BS"/>
</dbReference>
<feature type="domain" description="Plastocyanin-like" evidence="7">
    <location>
        <begin position="70"/>
        <end position="178"/>
    </location>
</feature>
<name>A0A3G8H8J1_9BURK</name>
<dbReference type="RefSeq" id="WP_124686310.1">
    <property type="nucleotide sequence ID" value="NZ_CP033970.1"/>
</dbReference>
<dbReference type="Pfam" id="PF07732">
    <property type="entry name" value="Cu-oxidase_3"/>
    <property type="match status" value="1"/>
</dbReference>
<dbReference type="AlphaFoldDB" id="A0A3G8H8J1"/>
<dbReference type="Pfam" id="PF07731">
    <property type="entry name" value="Cu-oxidase_2"/>
    <property type="match status" value="1"/>
</dbReference>
<dbReference type="InterPro" id="IPR001117">
    <property type="entry name" value="Cu-oxidase_2nd"/>
</dbReference>
<keyword evidence="4" id="KW-0186">Copper</keyword>
<dbReference type="Gene3D" id="2.60.40.420">
    <property type="entry name" value="Cupredoxins - blue copper proteins"/>
    <property type="match status" value="3"/>
</dbReference>
<dbReference type="InterPro" id="IPR011707">
    <property type="entry name" value="Cu-oxidase-like_N"/>
</dbReference>
<accession>A0A3G8H8J1</accession>
<dbReference type="SUPFAM" id="SSF49503">
    <property type="entry name" value="Cupredoxins"/>
    <property type="match status" value="3"/>
</dbReference>
<evidence type="ECO:0000313" key="9">
    <source>
        <dbReference type="Proteomes" id="UP000270411"/>
    </source>
</evidence>
<dbReference type="InterPro" id="IPR045087">
    <property type="entry name" value="Cu-oxidase_fam"/>
</dbReference>
<dbReference type="EMBL" id="CP033970">
    <property type="protein sequence ID" value="AZG16579.1"/>
    <property type="molecule type" value="Genomic_DNA"/>
</dbReference>
<dbReference type="PROSITE" id="PS51318">
    <property type="entry name" value="TAT"/>
    <property type="match status" value="1"/>
</dbReference>
<keyword evidence="3" id="KW-0560">Oxidoreductase</keyword>
<evidence type="ECO:0000256" key="3">
    <source>
        <dbReference type="ARBA" id="ARBA00023002"/>
    </source>
</evidence>
<gene>
    <name evidence="8" type="ORF">EHF44_24700</name>
</gene>
<protein>
    <submittedName>
        <fullName evidence="8">Copper resistance system multicopper oxidase</fullName>
    </submittedName>
</protein>
<dbReference type="PANTHER" id="PTHR11709">
    <property type="entry name" value="MULTI-COPPER OXIDASE"/>
    <property type="match status" value="1"/>
</dbReference>
<keyword evidence="2" id="KW-0479">Metal-binding</keyword>
<dbReference type="InterPro" id="IPR033138">
    <property type="entry name" value="Cu_oxidase_CS"/>
</dbReference>
<evidence type="ECO:0000313" key="8">
    <source>
        <dbReference type="EMBL" id="AZG16579.1"/>
    </source>
</evidence>
<dbReference type="GO" id="GO:0016491">
    <property type="term" value="F:oxidoreductase activity"/>
    <property type="evidence" value="ECO:0007669"/>
    <property type="project" value="UniProtKB-KW"/>
</dbReference>
<dbReference type="InterPro" id="IPR008972">
    <property type="entry name" value="Cupredoxin"/>
</dbReference>
<dbReference type="GO" id="GO:0005507">
    <property type="term" value="F:copper ion binding"/>
    <property type="evidence" value="ECO:0007669"/>
    <property type="project" value="InterPro"/>
</dbReference>
<dbReference type="InterPro" id="IPR006376">
    <property type="entry name" value="Cu-R_CopA"/>
</dbReference>
<dbReference type="InterPro" id="IPR034279">
    <property type="entry name" value="CuRO_3_CopA"/>
</dbReference>
<dbReference type="PROSITE" id="PS00080">
    <property type="entry name" value="MULTICOPPER_OXIDASE2"/>
    <property type="match status" value="1"/>
</dbReference>